<dbReference type="EMBL" id="MN740927">
    <property type="protein sequence ID" value="QHU18313.1"/>
    <property type="molecule type" value="Genomic_DNA"/>
</dbReference>
<name>A0A6C0KLZ4_9ZZZZ</name>
<dbReference type="AlphaFoldDB" id="A0A6C0KLZ4"/>
<protein>
    <submittedName>
        <fullName evidence="1">Uncharacterized protein</fullName>
    </submittedName>
</protein>
<accession>A0A6C0KLZ4</accession>
<reference evidence="1" key="1">
    <citation type="journal article" date="2020" name="Nature">
        <title>Giant virus diversity and host interactions through global metagenomics.</title>
        <authorList>
            <person name="Schulz F."/>
            <person name="Roux S."/>
            <person name="Paez-Espino D."/>
            <person name="Jungbluth S."/>
            <person name="Walsh D.A."/>
            <person name="Denef V.J."/>
            <person name="McMahon K.D."/>
            <person name="Konstantinidis K.T."/>
            <person name="Eloe-Fadrosh E.A."/>
            <person name="Kyrpides N.C."/>
            <person name="Woyke T."/>
        </authorList>
    </citation>
    <scope>NUCLEOTIDE SEQUENCE</scope>
    <source>
        <strain evidence="1">GVMAG-S-3300013006-138</strain>
    </source>
</reference>
<proteinExistence type="predicted"/>
<organism evidence="1">
    <name type="scientific">viral metagenome</name>
    <dbReference type="NCBI Taxonomy" id="1070528"/>
    <lineage>
        <taxon>unclassified sequences</taxon>
        <taxon>metagenomes</taxon>
        <taxon>organismal metagenomes</taxon>
    </lineage>
</organism>
<sequence length="250" mass="28445">MLVFIPSSDPTILKSVGCIYQNAWNKTTSILDIIRKTNKIFIPYIHTNEDITNYEKNPEDIHKYSKIAIDFPINSMILIPNGKKGLLVRITSPVYSGNIDYLCISCSPRKCGHTFVSHCEICKDSIQEVFDSSNMNKIHNNLKNNNIIEPFYALYRHVEIIGDVDFNGIHPLKLISTAFVSIQIQFWAIVLKSSLKPRLIIDTTAIDRLKEEYSPRSSDEISIPVTPIQKDKSSPQLPLGLSKKWFSALF</sequence>
<evidence type="ECO:0000313" key="1">
    <source>
        <dbReference type="EMBL" id="QHU18313.1"/>
    </source>
</evidence>